<evidence type="ECO:0000313" key="3">
    <source>
        <dbReference type="EMBL" id="GJS79648.1"/>
    </source>
</evidence>
<evidence type="ECO:0000256" key="2">
    <source>
        <dbReference type="SAM" id="MobiDB-lite"/>
    </source>
</evidence>
<keyword evidence="4" id="KW-1185">Reference proteome</keyword>
<evidence type="ECO:0000313" key="4">
    <source>
        <dbReference type="Proteomes" id="UP001151760"/>
    </source>
</evidence>
<keyword evidence="1" id="KW-0175">Coiled coil</keyword>
<reference evidence="3" key="2">
    <citation type="submission" date="2022-01" db="EMBL/GenBank/DDBJ databases">
        <authorList>
            <person name="Yamashiro T."/>
            <person name="Shiraishi A."/>
            <person name="Satake H."/>
            <person name="Nakayama K."/>
        </authorList>
    </citation>
    <scope>NUCLEOTIDE SEQUENCE</scope>
</reference>
<comment type="caution">
    <text evidence="3">The sequence shown here is derived from an EMBL/GenBank/DDBJ whole genome shotgun (WGS) entry which is preliminary data.</text>
</comment>
<accession>A0ABQ4YP89</accession>
<protein>
    <submittedName>
        <fullName evidence="3">Uncharacterized protein</fullName>
    </submittedName>
</protein>
<feature type="region of interest" description="Disordered" evidence="2">
    <location>
        <begin position="212"/>
        <end position="257"/>
    </location>
</feature>
<feature type="coiled-coil region" evidence="1">
    <location>
        <begin position="74"/>
        <end position="115"/>
    </location>
</feature>
<organism evidence="3 4">
    <name type="scientific">Tanacetum coccineum</name>
    <dbReference type="NCBI Taxonomy" id="301880"/>
    <lineage>
        <taxon>Eukaryota</taxon>
        <taxon>Viridiplantae</taxon>
        <taxon>Streptophyta</taxon>
        <taxon>Embryophyta</taxon>
        <taxon>Tracheophyta</taxon>
        <taxon>Spermatophyta</taxon>
        <taxon>Magnoliopsida</taxon>
        <taxon>eudicotyledons</taxon>
        <taxon>Gunneridae</taxon>
        <taxon>Pentapetalae</taxon>
        <taxon>asterids</taxon>
        <taxon>campanulids</taxon>
        <taxon>Asterales</taxon>
        <taxon>Asteraceae</taxon>
        <taxon>Asteroideae</taxon>
        <taxon>Anthemideae</taxon>
        <taxon>Anthemidinae</taxon>
        <taxon>Tanacetum</taxon>
    </lineage>
</organism>
<dbReference type="Proteomes" id="UP001151760">
    <property type="component" value="Unassembled WGS sequence"/>
</dbReference>
<evidence type="ECO:0000256" key="1">
    <source>
        <dbReference type="SAM" id="Coils"/>
    </source>
</evidence>
<feature type="compositionally biased region" description="Polar residues" evidence="2">
    <location>
        <begin position="229"/>
        <end position="241"/>
    </location>
</feature>
<sequence length="257" mass="28799">MDLEILDLHDRCYARQAMVDNTVNRRAREFLQVIEKMSGEADVIKARERSREEECNLDRMMLESQKWAGYQVTLSTLESKADSLEAEKAKLEAVEASLRREVEELKQDRRDVVSKVIPYAAMELVHSDELGRLVGTLVSSAITYGRCRAYEQVATMKEPFDLSKAKGYHSSYKKEHTQASNDFATATFPWLDKFATDAAALIEALLSKKPPTLQKTAPLRTQMPVPSSHKANPSSAPSLNPTSPPVDLVKPSPSPFE</sequence>
<name>A0ABQ4YP89_9ASTR</name>
<reference evidence="3" key="1">
    <citation type="journal article" date="2022" name="Int. J. Mol. Sci.">
        <title>Draft Genome of Tanacetum Coccineum: Genomic Comparison of Closely Related Tanacetum-Family Plants.</title>
        <authorList>
            <person name="Yamashiro T."/>
            <person name="Shiraishi A."/>
            <person name="Nakayama K."/>
            <person name="Satake H."/>
        </authorList>
    </citation>
    <scope>NUCLEOTIDE SEQUENCE</scope>
</reference>
<dbReference type="EMBL" id="BQNB010010612">
    <property type="protein sequence ID" value="GJS79648.1"/>
    <property type="molecule type" value="Genomic_DNA"/>
</dbReference>
<proteinExistence type="predicted"/>
<gene>
    <name evidence="3" type="ORF">Tco_0729529</name>
</gene>